<dbReference type="GO" id="GO:0005829">
    <property type="term" value="C:cytosol"/>
    <property type="evidence" value="ECO:0007669"/>
    <property type="project" value="TreeGrafter"/>
</dbReference>
<keyword evidence="3" id="KW-0175">Coiled coil</keyword>
<dbReference type="PANTHER" id="PTHR35089:SF1">
    <property type="entry name" value="CHAPERONE PROTEIN SKP"/>
    <property type="match status" value="1"/>
</dbReference>
<gene>
    <name evidence="4" type="ORF">BST86_01585</name>
</gene>
<keyword evidence="2" id="KW-0732">Signal</keyword>
<dbReference type="InterPro" id="IPR005632">
    <property type="entry name" value="Chaperone_Skp"/>
</dbReference>
<dbReference type="SMART" id="SM00935">
    <property type="entry name" value="OmpH"/>
    <property type="match status" value="1"/>
</dbReference>
<dbReference type="Pfam" id="PF03938">
    <property type="entry name" value="OmpH"/>
    <property type="match status" value="1"/>
</dbReference>
<sequence>MNKTTLPLAILALILSIVSFFYPFSTSEQVFVDVNKLLDGYKRTKVVRADFEAKAKTLNANVDSLVADWQKELKVYEKERSSMSAKELELKQELLGNKQQQINSYQQAVQKQIQEEDQKATQTVINDINDYVKQYGKDNGYRIILGASGSGNIMYADEAADLTEEVLVGLNADFEGSKTE</sequence>
<feature type="coiled-coil region" evidence="3">
    <location>
        <begin position="48"/>
        <end position="115"/>
    </location>
</feature>
<dbReference type="GO" id="GO:0050821">
    <property type="term" value="P:protein stabilization"/>
    <property type="evidence" value="ECO:0007669"/>
    <property type="project" value="TreeGrafter"/>
</dbReference>
<proteinExistence type="inferred from homology"/>
<protein>
    <recommendedName>
        <fullName evidence="6">Molecular chaperone Skp</fullName>
    </recommendedName>
</protein>
<reference evidence="4 5" key="1">
    <citation type="submission" date="2016-11" db="EMBL/GenBank/DDBJ databases">
        <title>Trade-off between light-utilization and light-protection in marine flavobacteria.</title>
        <authorList>
            <person name="Kumagai Y."/>
        </authorList>
    </citation>
    <scope>NUCLEOTIDE SEQUENCE [LARGE SCALE GENOMIC DNA]</scope>
    <source>
        <strain evidence="4 5">JCM 17109</strain>
    </source>
</reference>
<dbReference type="InterPro" id="IPR024930">
    <property type="entry name" value="Skp_dom_sf"/>
</dbReference>
<dbReference type="Proteomes" id="UP000239532">
    <property type="component" value="Unassembled WGS sequence"/>
</dbReference>
<organism evidence="4 5">
    <name type="scientific">Nonlabens agnitus</name>
    <dbReference type="NCBI Taxonomy" id="870484"/>
    <lineage>
        <taxon>Bacteria</taxon>
        <taxon>Pseudomonadati</taxon>
        <taxon>Bacteroidota</taxon>
        <taxon>Flavobacteriia</taxon>
        <taxon>Flavobacteriales</taxon>
        <taxon>Flavobacteriaceae</taxon>
        <taxon>Nonlabens</taxon>
    </lineage>
</organism>
<evidence type="ECO:0000313" key="4">
    <source>
        <dbReference type="EMBL" id="PRP65870.1"/>
    </source>
</evidence>
<evidence type="ECO:0000256" key="2">
    <source>
        <dbReference type="ARBA" id="ARBA00022729"/>
    </source>
</evidence>
<dbReference type="PANTHER" id="PTHR35089">
    <property type="entry name" value="CHAPERONE PROTEIN SKP"/>
    <property type="match status" value="1"/>
</dbReference>
<dbReference type="GO" id="GO:0051082">
    <property type="term" value="F:unfolded protein binding"/>
    <property type="evidence" value="ECO:0007669"/>
    <property type="project" value="InterPro"/>
</dbReference>
<dbReference type="AlphaFoldDB" id="A0A2S9WQV5"/>
<dbReference type="Gene3D" id="3.30.910.20">
    <property type="entry name" value="Skp domain"/>
    <property type="match status" value="1"/>
</dbReference>
<keyword evidence="5" id="KW-1185">Reference proteome</keyword>
<evidence type="ECO:0008006" key="6">
    <source>
        <dbReference type="Google" id="ProtNLM"/>
    </source>
</evidence>
<comment type="caution">
    <text evidence="4">The sequence shown here is derived from an EMBL/GenBank/DDBJ whole genome shotgun (WGS) entry which is preliminary data.</text>
</comment>
<name>A0A2S9WQV5_9FLAO</name>
<dbReference type="EMBL" id="MQUC01000003">
    <property type="protein sequence ID" value="PRP65870.1"/>
    <property type="molecule type" value="Genomic_DNA"/>
</dbReference>
<accession>A0A2S9WQV5</accession>
<evidence type="ECO:0000256" key="1">
    <source>
        <dbReference type="ARBA" id="ARBA00009091"/>
    </source>
</evidence>
<comment type="similarity">
    <text evidence="1">Belongs to the Skp family.</text>
</comment>
<dbReference type="SUPFAM" id="SSF111384">
    <property type="entry name" value="OmpH-like"/>
    <property type="match status" value="1"/>
</dbReference>
<evidence type="ECO:0000256" key="3">
    <source>
        <dbReference type="SAM" id="Coils"/>
    </source>
</evidence>
<dbReference type="OrthoDB" id="677272at2"/>
<evidence type="ECO:0000313" key="5">
    <source>
        <dbReference type="Proteomes" id="UP000239532"/>
    </source>
</evidence>